<name>A0A840E1L1_9BACT</name>
<feature type="domain" description="Predicted 3'-5' exonuclease PolB-like" evidence="1">
    <location>
        <begin position="71"/>
        <end position="236"/>
    </location>
</feature>
<sequence>MVEQIDITRVLFLDVETVSGQPTYGQLDENFQKLWAYKAPSALKRYGEELTEDELAASYTDKAAIFAEFGKIVCISVGAVYRDKDKQLKIRLKSFASRDEAKLLADFNEMLDQYYGDPGKYFLCGHNIKEFDVPYMCRRIVTHQQKLPALLDISGKKPWETKHLVDTMDLWKFGDRKAYVSLKLLAAVLGFPSPKDDIDGSDVGRVFWEEDDVERIAVYCEKDVLATAQLFLRYQRKPLFEDDQVFYVER</sequence>
<evidence type="ECO:0000259" key="1">
    <source>
        <dbReference type="Pfam" id="PF10108"/>
    </source>
</evidence>
<accession>A0A840E1L1</accession>
<protein>
    <recommendedName>
        <fullName evidence="1">Predicted 3'-5' exonuclease PolB-like domain-containing protein</fullName>
    </recommendedName>
</protein>
<dbReference type="RefSeq" id="WP_183495340.1">
    <property type="nucleotide sequence ID" value="NZ_JACIFF010000003.1"/>
</dbReference>
<proteinExistence type="predicted"/>
<reference evidence="2 3" key="1">
    <citation type="submission" date="2020-08" db="EMBL/GenBank/DDBJ databases">
        <title>Genomic Encyclopedia of Type Strains, Phase IV (KMG-IV): sequencing the most valuable type-strain genomes for metagenomic binning, comparative biology and taxonomic classification.</title>
        <authorList>
            <person name="Goeker M."/>
        </authorList>
    </citation>
    <scope>NUCLEOTIDE SEQUENCE [LARGE SCALE GENOMIC DNA]</scope>
    <source>
        <strain evidence="2 3">DSM 105137</strain>
    </source>
</reference>
<dbReference type="GO" id="GO:0003676">
    <property type="term" value="F:nucleic acid binding"/>
    <property type="evidence" value="ECO:0007669"/>
    <property type="project" value="InterPro"/>
</dbReference>
<comment type="caution">
    <text evidence="2">The sequence shown here is derived from an EMBL/GenBank/DDBJ whole genome shotgun (WGS) entry which is preliminary data.</text>
</comment>
<dbReference type="InterPro" id="IPR012337">
    <property type="entry name" value="RNaseH-like_sf"/>
</dbReference>
<dbReference type="InterPro" id="IPR036397">
    <property type="entry name" value="RNaseH_sf"/>
</dbReference>
<keyword evidence="3" id="KW-1185">Reference proteome</keyword>
<dbReference type="Gene3D" id="3.30.420.10">
    <property type="entry name" value="Ribonuclease H-like superfamily/Ribonuclease H"/>
    <property type="match status" value="1"/>
</dbReference>
<dbReference type="AlphaFoldDB" id="A0A840E1L1"/>
<dbReference type="InterPro" id="IPR019288">
    <property type="entry name" value="3'-5'_exonuclease_PolB-like"/>
</dbReference>
<dbReference type="Proteomes" id="UP000576209">
    <property type="component" value="Unassembled WGS sequence"/>
</dbReference>
<evidence type="ECO:0000313" key="3">
    <source>
        <dbReference type="Proteomes" id="UP000576209"/>
    </source>
</evidence>
<organism evidence="2 3">
    <name type="scientific">Neolewinella aquimaris</name>
    <dbReference type="NCBI Taxonomy" id="1835722"/>
    <lineage>
        <taxon>Bacteria</taxon>
        <taxon>Pseudomonadati</taxon>
        <taxon>Bacteroidota</taxon>
        <taxon>Saprospiria</taxon>
        <taxon>Saprospirales</taxon>
        <taxon>Lewinellaceae</taxon>
        <taxon>Neolewinella</taxon>
    </lineage>
</organism>
<gene>
    <name evidence="2" type="ORF">GGR28_001718</name>
</gene>
<dbReference type="EMBL" id="JACIFF010000003">
    <property type="protein sequence ID" value="MBB4079101.1"/>
    <property type="molecule type" value="Genomic_DNA"/>
</dbReference>
<dbReference type="Pfam" id="PF10108">
    <property type="entry name" value="DNA_pol_B_exo2"/>
    <property type="match status" value="1"/>
</dbReference>
<dbReference type="SUPFAM" id="SSF53098">
    <property type="entry name" value="Ribonuclease H-like"/>
    <property type="match status" value="1"/>
</dbReference>
<evidence type="ECO:0000313" key="2">
    <source>
        <dbReference type="EMBL" id="MBB4079101.1"/>
    </source>
</evidence>